<protein>
    <submittedName>
        <fullName evidence="1">Uncharacterized protein</fullName>
    </submittedName>
</protein>
<evidence type="ECO:0000313" key="2">
    <source>
        <dbReference type="Proteomes" id="UP000499080"/>
    </source>
</evidence>
<organism evidence="1 2">
    <name type="scientific">Araneus ventricosus</name>
    <name type="common">Orbweaver spider</name>
    <name type="synonym">Epeira ventricosa</name>
    <dbReference type="NCBI Taxonomy" id="182803"/>
    <lineage>
        <taxon>Eukaryota</taxon>
        <taxon>Metazoa</taxon>
        <taxon>Ecdysozoa</taxon>
        <taxon>Arthropoda</taxon>
        <taxon>Chelicerata</taxon>
        <taxon>Arachnida</taxon>
        <taxon>Araneae</taxon>
        <taxon>Araneomorphae</taxon>
        <taxon>Entelegynae</taxon>
        <taxon>Araneoidea</taxon>
        <taxon>Araneidae</taxon>
        <taxon>Araneus</taxon>
    </lineage>
</organism>
<keyword evidence="2" id="KW-1185">Reference proteome</keyword>
<proteinExistence type="predicted"/>
<dbReference type="EMBL" id="BGPR01006359">
    <property type="protein sequence ID" value="GBN18287.1"/>
    <property type="molecule type" value="Genomic_DNA"/>
</dbReference>
<sequence length="155" mass="17815">MEKWLKTGTLKRSTFRTKIRTTDLAAMEITVDQQGDNHEMQRPTEWPAQRSFRIIYKCCQQVALYTVVEVRSQKGYKQSFISNRSTIDSKCTLLAAQRWHITEMKFFVILWYCVNGNASTCTRETLQARAVLQDCPENNMLPCAPQEVVAGSKIG</sequence>
<reference evidence="1 2" key="1">
    <citation type="journal article" date="2019" name="Sci. Rep.">
        <title>Orb-weaving spider Araneus ventricosus genome elucidates the spidroin gene catalogue.</title>
        <authorList>
            <person name="Kono N."/>
            <person name="Nakamura H."/>
            <person name="Ohtoshi R."/>
            <person name="Moran D.A.P."/>
            <person name="Shinohara A."/>
            <person name="Yoshida Y."/>
            <person name="Fujiwara M."/>
            <person name="Mori M."/>
            <person name="Tomita M."/>
            <person name="Arakawa K."/>
        </authorList>
    </citation>
    <scope>NUCLEOTIDE SEQUENCE [LARGE SCALE GENOMIC DNA]</scope>
</reference>
<name>A0A4Y2LXY6_ARAVE</name>
<dbReference type="Proteomes" id="UP000499080">
    <property type="component" value="Unassembled WGS sequence"/>
</dbReference>
<gene>
    <name evidence="1" type="ORF">AVEN_160370_1</name>
</gene>
<comment type="caution">
    <text evidence="1">The sequence shown here is derived from an EMBL/GenBank/DDBJ whole genome shotgun (WGS) entry which is preliminary data.</text>
</comment>
<accession>A0A4Y2LXY6</accession>
<dbReference type="AlphaFoldDB" id="A0A4Y2LXY6"/>
<evidence type="ECO:0000313" key="1">
    <source>
        <dbReference type="EMBL" id="GBN18287.1"/>
    </source>
</evidence>